<reference evidence="2 3" key="1">
    <citation type="submission" date="2022-01" db="EMBL/GenBank/DDBJ databases">
        <title>Collection of gut derived symbiotic bacterial strains cultured from healthy donors.</title>
        <authorList>
            <person name="Lin H."/>
            <person name="Kohout C."/>
            <person name="Waligurski E."/>
            <person name="Pamer E.G."/>
        </authorList>
    </citation>
    <scope>NUCLEOTIDE SEQUENCE [LARGE SCALE GENOMIC DNA]</scope>
    <source>
        <strain evidence="2 3">DFI.3.7</strain>
    </source>
</reference>
<evidence type="ECO:0000313" key="3">
    <source>
        <dbReference type="Proteomes" id="UP001200313"/>
    </source>
</evidence>
<keyword evidence="2" id="KW-0808">Transferase</keyword>
<dbReference type="PROSITE" id="PS51481">
    <property type="entry name" value="DHAK"/>
    <property type="match status" value="1"/>
</dbReference>
<dbReference type="Proteomes" id="UP001200313">
    <property type="component" value="Unassembled WGS sequence"/>
</dbReference>
<dbReference type="Gene3D" id="3.40.50.10440">
    <property type="entry name" value="Dihydroxyacetone kinase, domain 1"/>
    <property type="match status" value="1"/>
</dbReference>
<proteinExistence type="predicted"/>
<evidence type="ECO:0000313" key="2">
    <source>
        <dbReference type="EMBL" id="MCG4529032.1"/>
    </source>
</evidence>
<dbReference type="InterPro" id="IPR012736">
    <property type="entry name" value="DhaK_1"/>
</dbReference>
<keyword evidence="3" id="KW-1185">Reference proteome</keyword>
<dbReference type="NCBIfam" id="TIGR02363">
    <property type="entry name" value="dhaK1"/>
    <property type="match status" value="1"/>
</dbReference>
<dbReference type="PANTHER" id="PTHR28629:SF4">
    <property type="entry name" value="TRIOKINASE_FMN CYCLASE"/>
    <property type="match status" value="1"/>
</dbReference>
<dbReference type="Gene3D" id="3.30.1180.20">
    <property type="entry name" value="Dihydroxyacetone kinase, domain 2"/>
    <property type="match status" value="1"/>
</dbReference>
<dbReference type="SUPFAM" id="SSF82549">
    <property type="entry name" value="DAK1/DegV-like"/>
    <property type="match status" value="1"/>
</dbReference>
<dbReference type="Pfam" id="PF02733">
    <property type="entry name" value="Dak1"/>
    <property type="match status" value="1"/>
</dbReference>
<protein>
    <submittedName>
        <fullName evidence="2">Dihydroxyacetone kinase subunit DhaK</fullName>
        <ecNumber evidence="2">2.7.1.121</ecNumber>
    </submittedName>
</protein>
<keyword evidence="2" id="KW-0418">Kinase</keyword>
<dbReference type="InterPro" id="IPR004006">
    <property type="entry name" value="DhaK_dom"/>
</dbReference>
<organism evidence="2 3">
    <name type="scientific">Intestinimonas massiliensis</name>
    <name type="common">ex Afouda et al. 2020</name>
    <dbReference type="NCBI Taxonomy" id="1673721"/>
    <lineage>
        <taxon>Bacteria</taxon>
        <taxon>Bacillati</taxon>
        <taxon>Bacillota</taxon>
        <taxon>Clostridia</taxon>
        <taxon>Eubacteriales</taxon>
        <taxon>Intestinimonas</taxon>
    </lineage>
</organism>
<dbReference type="EC" id="2.7.1.121" evidence="2"/>
<dbReference type="InterPro" id="IPR050861">
    <property type="entry name" value="Dihydroxyacetone_Kinase"/>
</dbReference>
<dbReference type="EMBL" id="JAKNJB010000056">
    <property type="protein sequence ID" value="MCG4529032.1"/>
    <property type="molecule type" value="Genomic_DNA"/>
</dbReference>
<comment type="caution">
    <text evidence="2">The sequence shown here is derived from an EMBL/GenBank/DDBJ whole genome shotgun (WGS) entry which is preliminary data.</text>
</comment>
<dbReference type="PANTHER" id="PTHR28629">
    <property type="entry name" value="TRIOKINASE/FMN CYCLASE"/>
    <property type="match status" value="1"/>
</dbReference>
<feature type="domain" description="DhaK" evidence="1">
    <location>
        <begin position="8"/>
        <end position="325"/>
    </location>
</feature>
<gene>
    <name evidence="2" type="primary">dhaK</name>
    <name evidence="2" type="ORF">L0P79_18520</name>
</gene>
<dbReference type="GO" id="GO:0047324">
    <property type="term" value="F:phosphoenolpyruvate-glycerone phosphotransferase activity"/>
    <property type="evidence" value="ECO:0007669"/>
    <property type="project" value="UniProtKB-EC"/>
</dbReference>
<sequence length="327" mass="34919">MTKLLMNEPQNIINEMLEGMIFSNPEISLDIDERVIFRTQKENKVGLVSAGGSGHEPAHAGFVGEGMLDAAVAGNVFSSPSPMQMLSGIRHANSGKGVLMILKNYSGDLMNFRLAKQMAEAEGIVVDSVIVKDDVAVPDSTYSTGRRGIAGTILVHKIAGAAAKKGYSLEKVKEVAQKTIDSVRSMGMSMSACTIPGLENPGFSVGEGIEIGMGIHGEPGVEKTSLKTSSEIAKILFGRIMDDYDYSGKEVAVLVNGLGATPLMELYVFANDISRLLDESEIKPTLVLVGNYMTSLNMAGCSLSILEVDDELRELLKTPCKTLGLNL</sequence>
<dbReference type="RefSeq" id="WP_238075239.1">
    <property type="nucleotide sequence ID" value="NZ_JAKNJB010000056.1"/>
</dbReference>
<accession>A0ABS9MDX9</accession>
<name>A0ABS9MDX9_9FIRM</name>
<evidence type="ECO:0000259" key="1">
    <source>
        <dbReference type="PROSITE" id="PS51481"/>
    </source>
</evidence>